<dbReference type="RefSeq" id="WP_106621349.1">
    <property type="nucleotide sequence ID" value="NZ_CP021552.1"/>
</dbReference>
<reference evidence="2 3" key="1">
    <citation type="submission" date="2017-09" db="EMBL/GenBank/DDBJ databases">
        <title>Comparative genomics and methylome analysis of the gut commensal Bifidobacterium breve.</title>
        <authorList>
            <person name="Bottacini F."/>
            <person name="Morrissey R."/>
            <person name="Roberts R.J."/>
            <person name="James K."/>
            <person name="van Breen J."/>
            <person name="Egan M."/>
            <person name="Lambert J."/>
            <person name="van Limpt K."/>
            <person name="Stanton C."/>
            <person name="Knol J."/>
            <person name="O' Connell Motherway M."/>
            <person name="van Sinderen D."/>
        </authorList>
    </citation>
    <scope>NUCLEOTIDE SEQUENCE [LARGE SCALE GENOMIC DNA]</scope>
    <source>
        <strain evidence="2 3">DRBB29</strain>
    </source>
</reference>
<dbReference type="Proteomes" id="UP000232496">
    <property type="component" value="Chromosome"/>
</dbReference>
<name>A0AAN1ID09_BIFBR</name>
<dbReference type="AlphaFoldDB" id="A0AAN1ID09"/>
<organism evidence="2 3">
    <name type="scientific">Bifidobacterium breve</name>
    <dbReference type="NCBI Taxonomy" id="1685"/>
    <lineage>
        <taxon>Bacteria</taxon>
        <taxon>Bacillati</taxon>
        <taxon>Actinomycetota</taxon>
        <taxon>Actinomycetes</taxon>
        <taxon>Bifidobacteriales</taxon>
        <taxon>Bifidobacteriaceae</taxon>
        <taxon>Bifidobacterium</taxon>
    </lineage>
</organism>
<evidence type="ECO:0000313" key="2">
    <source>
        <dbReference type="EMBL" id="AUE17866.1"/>
    </source>
</evidence>
<proteinExistence type="predicted"/>
<sequence>MNNIDAKITAWQLGPVTIMRGTATPGRDVTHPECFGRFTVVALSYGGVLRKCMRRVAQMCAKHSACEQLDRQEARACRRKRPRDPCASPSMR</sequence>
<dbReference type="EMBL" id="CP023198">
    <property type="protein sequence ID" value="AUE17866.1"/>
    <property type="molecule type" value="Genomic_DNA"/>
</dbReference>
<evidence type="ECO:0000256" key="1">
    <source>
        <dbReference type="SAM" id="MobiDB-lite"/>
    </source>
</evidence>
<protein>
    <submittedName>
        <fullName evidence="2">Uncharacterized protein</fullName>
    </submittedName>
</protein>
<feature type="region of interest" description="Disordered" evidence="1">
    <location>
        <begin position="72"/>
        <end position="92"/>
    </location>
</feature>
<accession>A0AAN1ID09</accession>
<gene>
    <name evidence="2" type="ORF">DRBB29_0295</name>
</gene>
<evidence type="ECO:0000313" key="3">
    <source>
        <dbReference type="Proteomes" id="UP000232496"/>
    </source>
</evidence>